<dbReference type="Pfam" id="PF00501">
    <property type="entry name" value="AMP-binding"/>
    <property type="match status" value="1"/>
</dbReference>
<evidence type="ECO:0000313" key="4">
    <source>
        <dbReference type="Proteomes" id="UP001597483"/>
    </source>
</evidence>
<protein>
    <submittedName>
        <fullName evidence="3">Class I adenylate-forming enzyme family protein</fullName>
    </submittedName>
</protein>
<dbReference type="RefSeq" id="WP_378302157.1">
    <property type="nucleotide sequence ID" value="NZ_JBHUKS010000005.1"/>
</dbReference>
<name>A0ABW5H3F4_9PSEU</name>
<gene>
    <name evidence="3" type="ORF">ACFSVL_08535</name>
</gene>
<accession>A0ABW5H3F4</accession>
<feature type="domain" description="AMP-binding enzyme C-terminal" evidence="2">
    <location>
        <begin position="407"/>
        <end position="482"/>
    </location>
</feature>
<dbReference type="PROSITE" id="PS00455">
    <property type="entry name" value="AMP_BINDING"/>
    <property type="match status" value="1"/>
</dbReference>
<proteinExistence type="predicted"/>
<evidence type="ECO:0000313" key="3">
    <source>
        <dbReference type="EMBL" id="MFD2467435.1"/>
    </source>
</evidence>
<dbReference type="InterPro" id="IPR000873">
    <property type="entry name" value="AMP-dep_synth/lig_dom"/>
</dbReference>
<dbReference type="InterPro" id="IPR045851">
    <property type="entry name" value="AMP-bd_C_sf"/>
</dbReference>
<dbReference type="InterPro" id="IPR020845">
    <property type="entry name" value="AMP-binding_CS"/>
</dbReference>
<evidence type="ECO:0000259" key="2">
    <source>
        <dbReference type="Pfam" id="PF13193"/>
    </source>
</evidence>
<keyword evidence="4" id="KW-1185">Reference proteome</keyword>
<dbReference type="PANTHER" id="PTHR43767">
    <property type="entry name" value="LONG-CHAIN-FATTY-ACID--COA LIGASE"/>
    <property type="match status" value="1"/>
</dbReference>
<feature type="domain" description="AMP-dependent synthetase/ligase" evidence="1">
    <location>
        <begin position="7"/>
        <end position="356"/>
    </location>
</feature>
<dbReference type="SUPFAM" id="SSF56801">
    <property type="entry name" value="Acetyl-CoA synthetase-like"/>
    <property type="match status" value="1"/>
</dbReference>
<dbReference type="PANTHER" id="PTHR43767:SF1">
    <property type="entry name" value="NONRIBOSOMAL PEPTIDE SYNTHASE PES1 (EUROFUNG)-RELATED"/>
    <property type="match status" value="1"/>
</dbReference>
<dbReference type="Gene3D" id="3.40.50.12780">
    <property type="entry name" value="N-terminal domain of ligase-like"/>
    <property type="match status" value="1"/>
</dbReference>
<sequence length="496" mass="53070">MWLSEILDRHCQQRGDAPALAENGRVLTWRELRAAASGVAACLASQGIGLGDRVAVYSRNRSEVLVSYFALAYLGAPFVPVNHAMPAAEYGEVGKRLDIAHVLGEAEALSRLGLPTGSTTSFEDNEFQRAMTTGEPPPAPATGMDDTLTVLLTSGTTGLPKGVAQTSGALRQATLSWLAEVKADDRIRFLNLNSLSHGGITLTFHYLAAGATVFVQREFQPRTVLRALAEHDITHIWLVPHMLRFLVTASATEPVPLPALREILFGASPITAKLLADAARTFGCAFRNVYGMTEAGGTFCTWLWDGTDATRDVPLESSGRAVPGIRVGIRGPDGHPLPLGETGEIVVGSAGRMTGYVADPGATGEVLDGGWVRTGDLGLMDEHGYVHLRGRSKDLIKRGGQNVFPAEIEQVVGQLAQVREVAVAGVPDETWGEVPVAYVVAEPGAVLSRREIAKHLRERLASYKQPARIDFVEALPRNGAGKVLRRELTRPNGASA</sequence>
<dbReference type="Pfam" id="PF13193">
    <property type="entry name" value="AMP-binding_C"/>
    <property type="match status" value="1"/>
</dbReference>
<dbReference type="EMBL" id="JBHUKS010000005">
    <property type="protein sequence ID" value="MFD2467435.1"/>
    <property type="molecule type" value="Genomic_DNA"/>
</dbReference>
<dbReference type="InterPro" id="IPR050237">
    <property type="entry name" value="ATP-dep_AMP-bd_enzyme"/>
</dbReference>
<comment type="caution">
    <text evidence="3">The sequence shown here is derived from an EMBL/GenBank/DDBJ whole genome shotgun (WGS) entry which is preliminary data.</text>
</comment>
<reference evidence="4" key="1">
    <citation type="journal article" date="2019" name="Int. J. Syst. Evol. Microbiol.">
        <title>The Global Catalogue of Microorganisms (GCM) 10K type strain sequencing project: providing services to taxonomists for standard genome sequencing and annotation.</title>
        <authorList>
            <consortium name="The Broad Institute Genomics Platform"/>
            <consortium name="The Broad Institute Genome Sequencing Center for Infectious Disease"/>
            <person name="Wu L."/>
            <person name="Ma J."/>
        </authorList>
    </citation>
    <scope>NUCLEOTIDE SEQUENCE [LARGE SCALE GENOMIC DNA]</scope>
    <source>
        <strain evidence="4">CGMCC 4.7641</strain>
    </source>
</reference>
<dbReference type="InterPro" id="IPR025110">
    <property type="entry name" value="AMP-bd_C"/>
</dbReference>
<dbReference type="Gene3D" id="3.30.300.30">
    <property type="match status" value="1"/>
</dbReference>
<organism evidence="3 4">
    <name type="scientific">Amycolatopsis silviterrae</name>
    <dbReference type="NCBI Taxonomy" id="1656914"/>
    <lineage>
        <taxon>Bacteria</taxon>
        <taxon>Bacillati</taxon>
        <taxon>Actinomycetota</taxon>
        <taxon>Actinomycetes</taxon>
        <taxon>Pseudonocardiales</taxon>
        <taxon>Pseudonocardiaceae</taxon>
        <taxon>Amycolatopsis</taxon>
    </lineage>
</organism>
<dbReference type="InterPro" id="IPR042099">
    <property type="entry name" value="ANL_N_sf"/>
</dbReference>
<evidence type="ECO:0000259" key="1">
    <source>
        <dbReference type="Pfam" id="PF00501"/>
    </source>
</evidence>
<dbReference type="Proteomes" id="UP001597483">
    <property type="component" value="Unassembled WGS sequence"/>
</dbReference>